<protein>
    <submittedName>
        <fullName evidence="1">Uncharacterized protein</fullName>
    </submittedName>
</protein>
<gene>
    <name evidence="1" type="ORF">CDAR_241661</name>
</gene>
<comment type="caution">
    <text evidence="1">The sequence shown here is derived from an EMBL/GenBank/DDBJ whole genome shotgun (WGS) entry which is preliminary data.</text>
</comment>
<reference evidence="1 2" key="1">
    <citation type="submission" date="2021-06" db="EMBL/GenBank/DDBJ databases">
        <title>Caerostris darwini draft genome.</title>
        <authorList>
            <person name="Kono N."/>
            <person name="Arakawa K."/>
        </authorList>
    </citation>
    <scope>NUCLEOTIDE SEQUENCE [LARGE SCALE GENOMIC DNA]</scope>
</reference>
<name>A0AAV4U2B2_9ARAC</name>
<organism evidence="1 2">
    <name type="scientific">Caerostris darwini</name>
    <dbReference type="NCBI Taxonomy" id="1538125"/>
    <lineage>
        <taxon>Eukaryota</taxon>
        <taxon>Metazoa</taxon>
        <taxon>Ecdysozoa</taxon>
        <taxon>Arthropoda</taxon>
        <taxon>Chelicerata</taxon>
        <taxon>Arachnida</taxon>
        <taxon>Araneae</taxon>
        <taxon>Araneomorphae</taxon>
        <taxon>Entelegynae</taxon>
        <taxon>Araneoidea</taxon>
        <taxon>Araneidae</taxon>
        <taxon>Caerostris</taxon>
    </lineage>
</organism>
<evidence type="ECO:0000313" key="1">
    <source>
        <dbReference type="EMBL" id="GIY51895.1"/>
    </source>
</evidence>
<proteinExistence type="predicted"/>
<evidence type="ECO:0000313" key="2">
    <source>
        <dbReference type="Proteomes" id="UP001054837"/>
    </source>
</evidence>
<dbReference type="AlphaFoldDB" id="A0AAV4U2B2"/>
<keyword evidence="2" id="KW-1185">Reference proteome</keyword>
<dbReference type="Proteomes" id="UP001054837">
    <property type="component" value="Unassembled WGS sequence"/>
</dbReference>
<sequence length="90" mass="10175">MTTVRGQGKLPFQNPPCLLFPEARLAVSLSTGVIKRQKILIDRCRKWGLDGPFTRPASLGREITSGLRKMDTVYWKMRSLIVAPLLYVES</sequence>
<accession>A0AAV4U2B2</accession>
<dbReference type="EMBL" id="BPLQ01010618">
    <property type="protein sequence ID" value="GIY51895.1"/>
    <property type="molecule type" value="Genomic_DNA"/>
</dbReference>